<feature type="region of interest" description="Disordered" evidence="1">
    <location>
        <begin position="194"/>
        <end position="217"/>
    </location>
</feature>
<gene>
    <name evidence="2" type="ORF">ANN_25710</name>
</gene>
<dbReference type="EMBL" id="JAJSOF020000036">
    <property type="protein sequence ID" value="KAJ4428717.1"/>
    <property type="molecule type" value="Genomic_DNA"/>
</dbReference>
<organism evidence="2 3">
    <name type="scientific">Periplaneta americana</name>
    <name type="common">American cockroach</name>
    <name type="synonym">Blatta americana</name>
    <dbReference type="NCBI Taxonomy" id="6978"/>
    <lineage>
        <taxon>Eukaryota</taxon>
        <taxon>Metazoa</taxon>
        <taxon>Ecdysozoa</taxon>
        <taxon>Arthropoda</taxon>
        <taxon>Hexapoda</taxon>
        <taxon>Insecta</taxon>
        <taxon>Pterygota</taxon>
        <taxon>Neoptera</taxon>
        <taxon>Polyneoptera</taxon>
        <taxon>Dictyoptera</taxon>
        <taxon>Blattodea</taxon>
        <taxon>Blattoidea</taxon>
        <taxon>Blattidae</taxon>
        <taxon>Blattinae</taxon>
        <taxon>Periplaneta</taxon>
    </lineage>
</organism>
<evidence type="ECO:0000313" key="2">
    <source>
        <dbReference type="EMBL" id="KAJ4428717.1"/>
    </source>
</evidence>
<protein>
    <submittedName>
        <fullName evidence="2">Uncharacterized protein</fullName>
    </submittedName>
</protein>
<name>A0ABQ8S4A9_PERAM</name>
<dbReference type="Proteomes" id="UP001148838">
    <property type="component" value="Unassembled WGS sequence"/>
</dbReference>
<sequence>MAGLCEGGNEPPGSLKANLHTEKNCSHTYVDPNMLNILAANLCNRGNLAWGKLLQNVDRSFLFSTVLFYCRTDATALVCANINTTQLLALPSSCDLTGSYVTTAASAGHCLRGSMTFVSRKKSILSRLRTSHNLRHIAQGQFRSPVVAFTADVQNVHLLLEYRPHNDVSWPCKHDPKFQDYCVFPHNLPQFDSEGIPSQAQETNTPMILNGPTSRNR</sequence>
<keyword evidence="3" id="KW-1185">Reference proteome</keyword>
<accession>A0ABQ8S4A9</accession>
<reference evidence="2 3" key="1">
    <citation type="journal article" date="2022" name="Allergy">
        <title>Genome assembly and annotation of Periplaneta americana reveal a comprehensive cockroach allergen profile.</title>
        <authorList>
            <person name="Wang L."/>
            <person name="Xiong Q."/>
            <person name="Saelim N."/>
            <person name="Wang L."/>
            <person name="Nong W."/>
            <person name="Wan A.T."/>
            <person name="Shi M."/>
            <person name="Liu X."/>
            <person name="Cao Q."/>
            <person name="Hui J.H.L."/>
            <person name="Sookrung N."/>
            <person name="Leung T.F."/>
            <person name="Tungtrongchitr A."/>
            <person name="Tsui S.K.W."/>
        </authorList>
    </citation>
    <scope>NUCLEOTIDE SEQUENCE [LARGE SCALE GENOMIC DNA]</scope>
    <source>
        <strain evidence="2">PWHHKU_190912</strain>
    </source>
</reference>
<proteinExistence type="predicted"/>
<evidence type="ECO:0000256" key="1">
    <source>
        <dbReference type="SAM" id="MobiDB-lite"/>
    </source>
</evidence>
<comment type="caution">
    <text evidence="2">The sequence shown here is derived from an EMBL/GenBank/DDBJ whole genome shotgun (WGS) entry which is preliminary data.</text>
</comment>
<feature type="compositionally biased region" description="Polar residues" evidence="1">
    <location>
        <begin position="196"/>
        <end position="217"/>
    </location>
</feature>
<evidence type="ECO:0000313" key="3">
    <source>
        <dbReference type="Proteomes" id="UP001148838"/>
    </source>
</evidence>